<dbReference type="Proteomes" id="UP000179454">
    <property type="component" value="Unassembled WGS sequence"/>
</dbReference>
<dbReference type="RefSeq" id="WP_041698588.1">
    <property type="nucleotide sequence ID" value="NZ_MBFA02000018.1"/>
</dbReference>
<dbReference type="Proteomes" id="UP000179536">
    <property type="component" value="Unassembled WGS sequence"/>
</dbReference>
<sequence>MAVSYTANFQLALSTDVNDLKASTAIQDRDDYGNIGSEEFERRIKAENDKRYGDVIRNAAWEPTGEAGW</sequence>
<reference evidence="3 4" key="1">
    <citation type="submission" date="2019-11" db="EMBL/GenBank/DDBJ databases">
        <title>Whole-genome sequencing of Allorhizobium vitis.</title>
        <authorList>
            <person name="Gan H.M."/>
            <person name="Savka M.A."/>
        </authorList>
    </citation>
    <scope>NUCLEOTIDE SEQUENCE [LARGE SCALE GENOMIC DNA]</scope>
    <source>
        <strain evidence="2 4">RF2/1</strain>
        <strain evidence="1 3">T1/7</strain>
    </source>
</reference>
<dbReference type="EMBL" id="MBFA02000018">
    <property type="protein sequence ID" value="MUP12594.1"/>
    <property type="molecule type" value="Genomic_DNA"/>
</dbReference>
<name>A0ABD6HD07_AGRVI</name>
<dbReference type="AlphaFoldDB" id="A0ABD6HD07"/>
<evidence type="ECO:0000313" key="3">
    <source>
        <dbReference type="Proteomes" id="UP000179454"/>
    </source>
</evidence>
<evidence type="ECO:0000313" key="4">
    <source>
        <dbReference type="Proteomes" id="UP000179536"/>
    </source>
</evidence>
<keyword evidence="3" id="KW-1185">Reference proteome</keyword>
<protein>
    <recommendedName>
        <fullName evidence="5">EF-hand domain-containing protein</fullName>
    </recommendedName>
</protein>
<evidence type="ECO:0000313" key="2">
    <source>
        <dbReference type="EMBL" id="MUP12594.1"/>
    </source>
</evidence>
<organism evidence="2 4">
    <name type="scientific">Agrobacterium vitis</name>
    <name type="common">Rhizobium vitis</name>
    <dbReference type="NCBI Taxonomy" id="373"/>
    <lineage>
        <taxon>Bacteria</taxon>
        <taxon>Pseudomonadati</taxon>
        <taxon>Pseudomonadota</taxon>
        <taxon>Alphaproteobacteria</taxon>
        <taxon>Hyphomicrobiales</taxon>
        <taxon>Rhizobiaceae</taxon>
        <taxon>Rhizobium/Agrobacterium group</taxon>
        <taxon>Agrobacterium</taxon>
    </lineage>
</organism>
<evidence type="ECO:0000313" key="1">
    <source>
        <dbReference type="EMBL" id="MUO44379.1"/>
    </source>
</evidence>
<accession>A0ABD6HD07</accession>
<proteinExistence type="predicted"/>
<evidence type="ECO:0008006" key="5">
    <source>
        <dbReference type="Google" id="ProtNLM"/>
    </source>
</evidence>
<comment type="caution">
    <text evidence="2">The sequence shown here is derived from an EMBL/GenBank/DDBJ whole genome shotgun (WGS) entry which is preliminary data.</text>
</comment>
<gene>
    <name evidence="2" type="ORF">BBK91_022280</name>
    <name evidence="1" type="ORF">BBL17_021610</name>
</gene>
<dbReference type="EMBL" id="MBFE02000019">
    <property type="protein sequence ID" value="MUO44379.1"/>
    <property type="molecule type" value="Genomic_DNA"/>
</dbReference>